<proteinExistence type="predicted"/>
<dbReference type="RefSeq" id="WP_344769016.1">
    <property type="nucleotide sequence ID" value="NZ_BAABAK010000018.1"/>
</dbReference>
<keyword evidence="2" id="KW-1185">Reference proteome</keyword>
<accession>A0ABP7QBT2</accession>
<protein>
    <submittedName>
        <fullName evidence="1">Uncharacterized protein</fullName>
    </submittedName>
</protein>
<organism evidence="1 2">
    <name type="scientific">Pedobacter ginsengiterrae</name>
    <dbReference type="NCBI Taxonomy" id="871696"/>
    <lineage>
        <taxon>Bacteria</taxon>
        <taxon>Pseudomonadati</taxon>
        <taxon>Bacteroidota</taxon>
        <taxon>Sphingobacteriia</taxon>
        <taxon>Sphingobacteriales</taxon>
        <taxon>Sphingobacteriaceae</taxon>
        <taxon>Pedobacter</taxon>
    </lineage>
</organism>
<evidence type="ECO:0000313" key="1">
    <source>
        <dbReference type="EMBL" id="GAA3979423.1"/>
    </source>
</evidence>
<evidence type="ECO:0000313" key="2">
    <source>
        <dbReference type="Proteomes" id="UP001501081"/>
    </source>
</evidence>
<reference evidence="2" key="1">
    <citation type="journal article" date="2019" name="Int. J. Syst. Evol. Microbiol.">
        <title>The Global Catalogue of Microorganisms (GCM) 10K type strain sequencing project: providing services to taxonomists for standard genome sequencing and annotation.</title>
        <authorList>
            <consortium name="The Broad Institute Genomics Platform"/>
            <consortium name="The Broad Institute Genome Sequencing Center for Infectious Disease"/>
            <person name="Wu L."/>
            <person name="Ma J."/>
        </authorList>
    </citation>
    <scope>NUCLEOTIDE SEQUENCE [LARGE SCALE GENOMIC DNA]</scope>
    <source>
        <strain evidence="2">JCM 17338</strain>
    </source>
</reference>
<name>A0ABP7QBT2_9SPHI</name>
<dbReference type="Proteomes" id="UP001501081">
    <property type="component" value="Unassembled WGS sequence"/>
</dbReference>
<comment type="caution">
    <text evidence="1">The sequence shown here is derived from an EMBL/GenBank/DDBJ whole genome shotgun (WGS) entry which is preliminary data.</text>
</comment>
<sequence>MSIYFQYPTINEYPDLANPLKTEKIEVNNKDNEGSINLLQLEELKDFLALKPV</sequence>
<dbReference type="EMBL" id="BAABAK010000018">
    <property type="protein sequence ID" value="GAA3979423.1"/>
    <property type="molecule type" value="Genomic_DNA"/>
</dbReference>
<gene>
    <name evidence="1" type="ORF">GCM10022246_34330</name>
</gene>